<evidence type="ECO:0000256" key="1">
    <source>
        <dbReference type="SAM" id="MobiDB-lite"/>
    </source>
</evidence>
<dbReference type="AlphaFoldDB" id="A0ABD2ILN0"/>
<dbReference type="SMART" id="SM00239">
    <property type="entry name" value="C2"/>
    <property type="match status" value="2"/>
</dbReference>
<dbReference type="InterPro" id="IPR000008">
    <property type="entry name" value="C2_dom"/>
</dbReference>
<dbReference type="PANTHER" id="PTHR10024:SF369">
    <property type="entry name" value="FI18813P1"/>
    <property type="match status" value="1"/>
</dbReference>
<gene>
    <name evidence="4" type="ORF">niasHS_012443</name>
</gene>
<name>A0ABD2ILN0_HETSC</name>
<evidence type="ECO:0000313" key="5">
    <source>
        <dbReference type="Proteomes" id="UP001620645"/>
    </source>
</evidence>
<evidence type="ECO:0000256" key="2">
    <source>
        <dbReference type="SAM" id="Phobius"/>
    </source>
</evidence>
<keyword evidence="2" id="KW-1133">Transmembrane helix</keyword>
<feature type="region of interest" description="Disordered" evidence="1">
    <location>
        <begin position="1"/>
        <end position="22"/>
    </location>
</feature>
<dbReference type="Pfam" id="PF00168">
    <property type="entry name" value="C2"/>
    <property type="match status" value="2"/>
</dbReference>
<keyword evidence="2" id="KW-0472">Membrane</keyword>
<comment type="caution">
    <text evidence="4">The sequence shown here is derived from an EMBL/GenBank/DDBJ whole genome shotgun (WGS) entry which is preliminary data.</text>
</comment>
<keyword evidence="2" id="KW-0812">Transmembrane</keyword>
<dbReference type="SUPFAM" id="SSF49562">
    <property type="entry name" value="C2 domain (Calcium/lipid-binding domain, CaLB)"/>
    <property type="match status" value="2"/>
</dbReference>
<evidence type="ECO:0000313" key="4">
    <source>
        <dbReference type="EMBL" id="KAL3080338.1"/>
    </source>
</evidence>
<evidence type="ECO:0000259" key="3">
    <source>
        <dbReference type="PROSITE" id="PS50004"/>
    </source>
</evidence>
<organism evidence="4 5">
    <name type="scientific">Heterodera schachtii</name>
    <name type="common">Sugarbeet cyst nematode worm</name>
    <name type="synonym">Tylenchus schachtii</name>
    <dbReference type="NCBI Taxonomy" id="97005"/>
    <lineage>
        <taxon>Eukaryota</taxon>
        <taxon>Metazoa</taxon>
        <taxon>Ecdysozoa</taxon>
        <taxon>Nematoda</taxon>
        <taxon>Chromadorea</taxon>
        <taxon>Rhabditida</taxon>
        <taxon>Tylenchina</taxon>
        <taxon>Tylenchomorpha</taxon>
        <taxon>Tylenchoidea</taxon>
        <taxon>Heteroderidae</taxon>
        <taxon>Heteroderinae</taxon>
        <taxon>Heterodera</taxon>
    </lineage>
</organism>
<sequence length="552" mass="60442">MGGPMPGAFNPTNGFAPGAPQRRTCAASVGRLPMAMPTSSASLSRMEEEVILDDERGTKAAAFTTRSNGTISFGFQMLAIGAGFCMFIMLLALFAAVQHRKRRRSSGSVGSFRSPLIHKRSYGGHSTGGRLSQAIPPPPAPQYLRCSNQSLRKCSSPGGSDYSLSSSYSSSAASAHSLSPMSPYGHGTVAAGYQQQQQQQQSPFAALNFIPYGAAPPERIEERQNANIINNKMMMMNCNERKRHSINTTAAAEAALMGTTGVPELELGSDGARGSVSLQMAYEPANLALQITVLACNGLPKFAGSSAPLNPYLKLRLLPEGQHRVKTRILRDTREPIFDESFTMYGLSGETIRNCRLHMAVLAFDRYNGDTVIGEAVYDLAEFCADGFKAKFVSLKWQARNPFEGQKLGKALIDMDFERKSRTVKFSLLQMNDLPRDASLGLLDPYAKVYALINGQKRVAKQKTRVMRRTLSPVFSAEDWLEFVLPESVGMDGDGVPRPLSFNVVLFNHDGVKRNEPIGHFTVDVESALFNATFKRAEEGRERAEWHAIMPF</sequence>
<feature type="domain" description="C2" evidence="3">
    <location>
        <begin position="407"/>
        <end position="547"/>
    </location>
</feature>
<protein>
    <recommendedName>
        <fullName evidence="3">C2 domain-containing protein</fullName>
    </recommendedName>
</protein>
<proteinExistence type="predicted"/>
<dbReference type="Gene3D" id="2.60.40.150">
    <property type="entry name" value="C2 domain"/>
    <property type="match status" value="2"/>
</dbReference>
<dbReference type="InterPro" id="IPR035892">
    <property type="entry name" value="C2_domain_sf"/>
</dbReference>
<feature type="transmembrane region" description="Helical" evidence="2">
    <location>
        <begin position="73"/>
        <end position="97"/>
    </location>
</feature>
<dbReference type="Proteomes" id="UP001620645">
    <property type="component" value="Unassembled WGS sequence"/>
</dbReference>
<reference evidence="4 5" key="1">
    <citation type="submission" date="2024-10" db="EMBL/GenBank/DDBJ databases">
        <authorList>
            <person name="Kim D."/>
        </authorList>
    </citation>
    <scope>NUCLEOTIDE SEQUENCE [LARGE SCALE GENOMIC DNA]</scope>
    <source>
        <strain evidence="4">Taebaek</strain>
    </source>
</reference>
<dbReference type="PROSITE" id="PS50004">
    <property type="entry name" value="C2"/>
    <property type="match status" value="2"/>
</dbReference>
<accession>A0ABD2ILN0</accession>
<feature type="domain" description="C2" evidence="3">
    <location>
        <begin position="270"/>
        <end position="393"/>
    </location>
</feature>
<dbReference type="PANTHER" id="PTHR10024">
    <property type="entry name" value="SYNAPTOTAGMIN"/>
    <property type="match status" value="1"/>
</dbReference>
<keyword evidence="5" id="KW-1185">Reference proteome</keyword>
<dbReference type="EMBL" id="JBICCN010000296">
    <property type="protein sequence ID" value="KAL3080338.1"/>
    <property type="molecule type" value="Genomic_DNA"/>
</dbReference>